<dbReference type="InterPro" id="IPR013785">
    <property type="entry name" value="Aldolase_TIM"/>
</dbReference>
<dbReference type="GO" id="GO:0004640">
    <property type="term" value="F:phosphoribosylanthranilate isomerase activity"/>
    <property type="evidence" value="ECO:0007669"/>
    <property type="project" value="UniProtKB-UniRule"/>
</dbReference>
<dbReference type="InterPro" id="IPR044643">
    <property type="entry name" value="TrpF_fam"/>
</dbReference>
<feature type="domain" description="N-(5'phosphoribosyl) anthranilate isomerase (PRAI)" evidence="10">
    <location>
        <begin position="4"/>
        <end position="203"/>
    </location>
</feature>
<organism evidence="11 12">
    <name type="scientific">Mangrovimonas yunxiaonensis</name>
    <dbReference type="NCBI Taxonomy" id="1197477"/>
    <lineage>
        <taxon>Bacteria</taxon>
        <taxon>Pseudomonadati</taxon>
        <taxon>Bacteroidota</taxon>
        <taxon>Flavobacteriia</taxon>
        <taxon>Flavobacteriales</taxon>
        <taxon>Flavobacteriaceae</taxon>
        <taxon>Mangrovimonas</taxon>
    </lineage>
</organism>
<evidence type="ECO:0000256" key="4">
    <source>
        <dbReference type="ARBA" id="ARBA00022272"/>
    </source>
</evidence>
<dbReference type="SUPFAM" id="SSF51366">
    <property type="entry name" value="Ribulose-phoshate binding barrel"/>
    <property type="match status" value="1"/>
</dbReference>
<dbReference type="HAMAP" id="MF_00135">
    <property type="entry name" value="PRAI"/>
    <property type="match status" value="1"/>
</dbReference>
<dbReference type="UniPathway" id="UPA00035">
    <property type="reaction ID" value="UER00042"/>
</dbReference>
<keyword evidence="6 9" id="KW-0822">Tryptophan biosynthesis</keyword>
<keyword evidence="7 9" id="KW-0057">Aromatic amino acid biosynthesis</keyword>
<dbReference type="CDD" id="cd00405">
    <property type="entry name" value="PRAI"/>
    <property type="match status" value="1"/>
</dbReference>
<evidence type="ECO:0000256" key="6">
    <source>
        <dbReference type="ARBA" id="ARBA00022822"/>
    </source>
</evidence>
<dbReference type="OrthoDB" id="9786954at2"/>
<evidence type="ECO:0000256" key="3">
    <source>
        <dbReference type="ARBA" id="ARBA00012572"/>
    </source>
</evidence>
<evidence type="ECO:0000313" key="11">
    <source>
        <dbReference type="EMBL" id="KFB02399.1"/>
    </source>
</evidence>
<evidence type="ECO:0000256" key="9">
    <source>
        <dbReference type="HAMAP-Rule" id="MF_00135"/>
    </source>
</evidence>
<dbReference type="PANTHER" id="PTHR42894:SF1">
    <property type="entry name" value="N-(5'-PHOSPHORIBOSYL)ANTHRANILATE ISOMERASE"/>
    <property type="match status" value="1"/>
</dbReference>
<reference evidence="11 12" key="1">
    <citation type="journal article" date="2014" name="Genome Announc.">
        <title>Draft Genome Sequence of the Algicidal Bacterium Mangrovimonas yunxiaonensis Strain LY01.</title>
        <authorList>
            <person name="Li Y."/>
            <person name="Zhu H."/>
            <person name="Li C."/>
            <person name="Zhang H."/>
            <person name="Chen Z."/>
            <person name="Zheng W."/>
            <person name="Xu H."/>
            <person name="Zheng T."/>
        </authorList>
    </citation>
    <scope>NUCLEOTIDE SEQUENCE [LARGE SCALE GENOMIC DNA]</scope>
    <source>
        <strain evidence="11 12">LY01</strain>
    </source>
</reference>
<sequence>MNLKICGMKYNDNLLEAAALRPNYLGFIFYEKSQRYFNGTIPKLPKNIKKTGVFVNAHSNTIKTQITKHDLQAVQLHGQEPPELCAALKQSRVEVIKAFSIKDTFNFQQLEAYETFVDFFLFDTKGKLPGGNGTTFNWEVLKHYPATTPYFLSGGIGLNSIEALNGFLKHSSAKHCYGLDVNSQFEIEPGLKDIELLKTFKQNMPTGTGYEKR</sequence>
<dbReference type="EMBL" id="JPFK01000002">
    <property type="protein sequence ID" value="KFB02399.1"/>
    <property type="molecule type" value="Genomic_DNA"/>
</dbReference>
<gene>
    <name evidence="9" type="primary">trpF</name>
    <name evidence="11" type="ORF">IA57_01845</name>
</gene>
<comment type="pathway">
    <text evidence="2 9">Amino-acid biosynthesis; L-tryptophan biosynthesis; L-tryptophan from chorismate: step 3/5.</text>
</comment>
<dbReference type="eggNOG" id="COG0135">
    <property type="taxonomic scope" value="Bacteria"/>
</dbReference>
<dbReference type="InterPro" id="IPR011060">
    <property type="entry name" value="RibuloseP-bd_barrel"/>
</dbReference>
<dbReference type="Gene3D" id="3.20.20.70">
    <property type="entry name" value="Aldolase class I"/>
    <property type="match status" value="1"/>
</dbReference>
<keyword evidence="12" id="KW-1185">Reference proteome</keyword>
<proteinExistence type="inferred from homology"/>
<comment type="catalytic activity">
    <reaction evidence="1 9">
        <text>N-(5-phospho-beta-D-ribosyl)anthranilate = 1-(2-carboxyphenylamino)-1-deoxy-D-ribulose 5-phosphate</text>
        <dbReference type="Rhea" id="RHEA:21540"/>
        <dbReference type="ChEBI" id="CHEBI:18277"/>
        <dbReference type="ChEBI" id="CHEBI:58613"/>
        <dbReference type="EC" id="5.3.1.24"/>
    </reaction>
</comment>
<evidence type="ECO:0000256" key="5">
    <source>
        <dbReference type="ARBA" id="ARBA00022605"/>
    </source>
</evidence>
<comment type="similarity">
    <text evidence="9">Belongs to the TrpF family.</text>
</comment>
<dbReference type="EC" id="5.3.1.24" evidence="3 9"/>
<evidence type="ECO:0000256" key="7">
    <source>
        <dbReference type="ARBA" id="ARBA00023141"/>
    </source>
</evidence>
<evidence type="ECO:0000256" key="2">
    <source>
        <dbReference type="ARBA" id="ARBA00004664"/>
    </source>
</evidence>
<comment type="caution">
    <text evidence="11">The sequence shown here is derived from an EMBL/GenBank/DDBJ whole genome shotgun (WGS) entry which is preliminary data.</text>
</comment>
<evidence type="ECO:0000259" key="10">
    <source>
        <dbReference type="Pfam" id="PF00697"/>
    </source>
</evidence>
<dbReference type="Pfam" id="PF00697">
    <property type="entry name" value="PRAI"/>
    <property type="match status" value="1"/>
</dbReference>
<dbReference type="STRING" id="1197477.IA57_01845"/>
<evidence type="ECO:0000256" key="1">
    <source>
        <dbReference type="ARBA" id="ARBA00001164"/>
    </source>
</evidence>
<name>A0A084TNW3_9FLAO</name>
<dbReference type="PANTHER" id="PTHR42894">
    <property type="entry name" value="N-(5'-PHOSPHORIBOSYL)ANTHRANILATE ISOMERASE"/>
    <property type="match status" value="1"/>
</dbReference>
<protein>
    <recommendedName>
        <fullName evidence="4 9">N-(5'-phosphoribosyl)anthranilate isomerase</fullName>
        <shortName evidence="9">PRAI</shortName>
        <ecNumber evidence="3 9">5.3.1.24</ecNumber>
    </recommendedName>
</protein>
<accession>A0A084TNW3</accession>
<dbReference type="GO" id="GO:0000162">
    <property type="term" value="P:L-tryptophan biosynthetic process"/>
    <property type="evidence" value="ECO:0007669"/>
    <property type="project" value="UniProtKB-UniRule"/>
</dbReference>
<keyword evidence="8 9" id="KW-0413">Isomerase</keyword>
<dbReference type="InterPro" id="IPR001240">
    <property type="entry name" value="PRAI_dom"/>
</dbReference>
<reference evidence="12" key="2">
    <citation type="submission" date="2014-07" db="EMBL/GenBank/DDBJ databases">
        <title>Genome sequence of Mangrovimonas yunxiaonensis.</title>
        <authorList>
            <person name="Li Y."/>
            <person name="Zheng T."/>
        </authorList>
    </citation>
    <scope>NUCLEOTIDE SEQUENCE [LARGE SCALE GENOMIC DNA]</scope>
    <source>
        <strain evidence="12">LY01</strain>
    </source>
</reference>
<evidence type="ECO:0000313" key="12">
    <source>
        <dbReference type="Proteomes" id="UP000028521"/>
    </source>
</evidence>
<dbReference type="Proteomes" id="UP000028521">
    <property type="component" value="Unassembled WGS sequence"/>
</dbReference>
<dbReference type="AlphaFoldDB" id="A0A084TNW3"/>
<evidence type="ECO:0000256" key="8">
    <source>
        <dbReference type="ARBA" id="ARBA00023235"/>
    </source>
</evidence>
<keyword evidence="5 9" id="KW-0028">Amino-acid biosynthesis</keyword>